<feature type="domain" description="Mechanosensitive ion channel MscS C-terminal" evidence="9">
    <location>
        <begin position="178"/>
        <end position="259"/>
    </location>
</feature>
<dbReference type="Gene3D" id="1.10.287.1260">
    <property type="match status" value="1"/>
</dbReference>
<dbReference type="InterPro" id="IPR011014">
    <property type="entry name" value="MscS_channel_TM-2"/>
</dbReference>
<dbReference type="InterPro" id="IPR049278">
    <property type="entry name" value="MS_channel_C"/>
</dbReference>
<dbReference type="Gene3D" id="2.30.30.60">
    <property type="match status" value="1"/>
</dbReference>
<feature type="transmembrane region" description="Helical" evidence="7">
    <location>
        <begin position="20"/>
        <end position="39"/>
    </location>
</feature>
<accession>A0A838ZH24</accession>
<evidence type="ECO:0000256" key="1">
    <source>
        <dbReference type="ARBA" id="ARBA00004651"/>
    </source>
</evidence>
<name>A0A838ZH24_9FLAO</name>
<keyword evidence="5 7" id="KW-1133">Transmembrane helix</keyword>
<dbReference type="InterPro" id="IPR006685">
    <property type="entry name" value="MscS_channel_2nd"/>
</dbReference>
<dbReference type="InterPro" id="IPR023408">
    <property type="entry name" value="MscS_beta-dom_sf"/>
</dbReference>
<evidence type="ECO:0000256" key="5">
    <source>
        <dbReference type="ARBA" id="ARBA00022989"/>
    </source>
</evidence>
<dbReference type="PANTHER" id="PTHR30221">
    <property type="entry name" value="SMALL-CONDUCTANCE MECHANOSENSITIVE CHANNEL"/>
    <property type="match status" value="1"/>
</dbReference>
<evidence type="ECO:0000256" key="3">
    <source>
        <dbReference type="ARBA" id="ARBA00022475"/>
    </source>
</evidence>
<dbReference type="Proteomes" id="UP000552241">
    <property type="component" value="Unassembled WGS sequence"/>
</dbReference>
<gene>
    <name evidence="10" type="ORF">HU137_04260</name>
</gene>
<dbReference type="SUPFAM" id="SSF82861">
    <property type="entry name" value="Mechanosensitive channel protein MscS (YggB), transmembrane region"/>
    <property type="match status" value="1"/>
</dbReference>
<evidence type="ECO:0000313" key="11">
    <source>
        <dbReference type="Proteomes" id="UP000552241"/>
    </source>
</evidence>
<dbReference type="SUPFAM" id="SSF50182">
    <property type="entry name" value="Sm-like ribonucleoproteins"/>
    <property type="match status" value="1"/>
</dbReference>
<protein>
    <submittedName>
        <fullName evidence="10">Mechanosensitive ion channel</fullName>
    </submittedName>
</protein>
<keyword evidence="3" id="KW-1003">Cell membrane</keyword>
<dbReference type="RefSeq" id="WP_182042552.1">
    <property type="nucleotide sequence ID" value="NZ_JACDZE010000001.1"/>
</dbReference>
<evidence type="ECO:0000313" key="10">
    <source>
        <dbReference type="EMBL" id="MBA5628981.1"/>
    </source>
</evidence>
<comment type="caution">
    <text evidence="10">The sequence shown here is derived from an EMBL/GenBank/DDBJ whole genome shotgun (WGS) entry which is preliminary data.</text>
</comment>
<dbReference type="PANTHER" id="PTHR30221:SF1">
    <property type="entry name" value="SMALL-CONDUCTANCE MECHANOSENSITIVE CHANNEL"/>
    <property type="match status" value="1"/>
</dbReference>
<evidence type="ECO:0000256" key="4">
    <source>
        <dbReference type="ARBA" id="ARBA00022692"/>
    </source>
</evidence>
<evidence type="ECO:0000259" key="9">
    <source>
        <dbReference type="Pfam" id="PF21082"/>
    </source>
</evidence>
<dbReference type="AlphaFoldDB" id="A0A838ZH24"/>
<feature type="transmembrane region" description="Helical" evidence="7">
    <location>
        <begin position="59"/>
        <end position="81"/>
    </location>
</feature>
<comment type="subcellular location">
    <subcellularLocation>
        <location evidence="1">Cell membrane</location>
        <topology evidence="1">Multi-pass membrane protein</topology>
    </subcellularLocation>
</comment>
<feature type="transmembrane region" description="Helical" evidence="7">
    <location>
        <begin position="87"/>
        <end position="116"/>
    </location>
</feature>
<reference evidence="10 11" key="1">
    <citation type="submission" date="2020-07" db="EMBL/GenBank/DDBJ databases">
        <title>Moheibacter lacus sp. nov., a member of the family Flavobacteriaceae isolated from freshwater lake sediment.</title>
        <authorList>
            <person name="Liu Y."/>
        </authorList>
    </citation>
    <scope>NUCLEOTIDE SEQUENCE [LARGE SCALE GENOMIC DNA]</scope>
    <source>
        <strain evidence="10 11">BDHS18</strain>
    </source>
</reference>
<dbReference type="Pfam" id="PF05552">
    <property type="entry name" value="MS_channel_1st_1"/>
    <property type="match status" value="1"/>
</dbReference>
<evidence type="ECO:0000256" key="2">
    <source>
        <dbReference type="ARBA" id="ARBA00008017"/>
    </source>
</evidence>
<comment type="similarity">
    <text evidence="2">Belongs to the MscS (TC 1.A.23) family.</text>
</comment>
<keyword evidence="4 7" id="KW-0812">Transmembrane</keyword>
<dbReference type="InterPro" id="IPR011066">
    <property type="entry name" value="MscS_channel_C_sf"/>
</dbReference>
<proteinExistence type="inferred from homology"/>
<dbReference type="GO" id="GO:0005886">
    <property type="term" value="C:plasma membrane"/>
    <property type="evidence" value="ECO:0007669"/>
    <property type="project" value="UniProtKB-SubCell"/>
</dbReference>
<dbReference type="InterPro" id="IPR045275">
    <property type="entry name" value="MscS_archaea/bacteria_type"/>
</dbReference>
<evidence type="ECO:0000256" key="6">
    <source>
        <dbReference type="ARBA" id="ARBA00023136"/>
    </source>
</evidence>
<evidence type="ECO:0000256" key="7">
    <source>
        <dbReference type="SAM" id="Phobius"/>
    </source>
</evidence>
<dbReference type="SUPFAM" id="SSF82689">
    <property type="entry name" value="Mechanosensitive channel protein MscS (YggB), C-terminal domain"/>
    <property type="match status" value="1"/>
</dbReference>
<dbReference type="Pfam" id="PF00924">
    <property type="entry name" value="MS_channel_2nd"/>
    <property type="match status" value="1"/>
</dbReference>
<dbReference type="Gene3D" id="3.30.70.100">
    <property type="match status" value="1"/>
</dbReference>
<sequence>MEKEVEKYSWIIDEIIKYGMKIGIAIFIIVAGFWLGSWLKGVIRKRMIKRNLDPSIREFALPVIDVVFKILVLLTAVNTVGIEITSFAAIMAGLAAGVGLSLQGSLSNLAGGLLIIMFKPFKVGDFIEALGNSGTVESISILYTTIVTVNQQVVILPNSSLLNNPIMNYSVKPTRRLDIKIGISYSDDVEKTQKILKDMLENDPYIIKDQPITVEVLEFADSSVNLAVRAFVKREDYWDAYFKLYKQTKTVLDKNGISIPFPQTEMRIIQPTNESPQ</sequence>
<dbReference type="InterPro" id="IPR008910">
    <property type="entry name" value="MSC_TM_helix"/>
</dbReference>
<keyword evidence="6 7" id="KW-0472">Membrane</keyword>
<dbReference type="EMBL" id="JACDZE010000001">
    <property type="protein sequence ID" value="MBA5628981.1"/>
    <property type="molecule type" value="Genomic_DNA"/>
</dbReference>
<feature type="domain" description="Mechanosensitive ion channel MscS" evidence="8">
    <location>
        <begin position="105"/>
        <end position="170"/>
    </location>
</feature>
<dbReference type="GO" id="GO:0008381">
    <property type="term" value="F:mechanosensitive monoatomic ion channel activity"/>
    <property type="evidence" value="ECO:0007669"/>
    <property type="project" value="InterPro"/>
</dbReference>
<organism evidence="10 11">
    <name type="scientific">Moheibacter lacus</name>
    <dbReference type="NCBI Taxonomy" id="2745851"/>
    <lineage>
        <taxon>Bacteria</taxon>
        <taxon>Pseudomonadati</taxon>
        <taxon>Bacteroidota</taxon>
        <taxon>Flavobacteriia</taxon>
        <taxon>Flavobacteriales</taxon>
        <taxon>Weeksellaceae</taxon>
        <taxon>Moheibacter</taxon>
    </lineage>
</organism>
<dbReference type="Pfam" id="PF21082">
    <property type="entry name" value="MS_channel_3rd"/>
    <property type="match status" value="1"/>
</dbReference>
<keyword evidence="11" id="KW-1185">Reference proteome</keyword>
<dbReference type="InterPro" id="IPR010920">
    <property type="entry name" value="LSM_dom_sf"/>
</dbReference>
<evidence type="ECO:0000259" key="8">
    <source>
        <dbReference type="Pfam" id="PF00924"/>
    </source>
</evidence>